<feature type="binding site" description="in other chain" evidence="9">
    <location>
        <begin position="185"/>
        <end position="187"/>
    </location>
    <ligand>
        <name>substrate</name>
        <note>ligand shared between dimeric partners</note>
    </ligand>
</feature>
<comment type="pathway">
    <text evidence="2 9">Carbohydrate degradation; glycolysis; D-glyceraldehyde 3-phosphate and glycerone phosphate from D-glucose: step 3/4.</text>
</comment>
<dbReference type="EMBL" id="JAMSLR010000001">
    <property type="protein sequence ID" value="MCM8748106.1"/>
    <property type="molecule type" value="Genomic_DNA"/>
</dbReference>
<keyword evidence="9" id="KW-0547">Nucleotide-binding</keyword>
<keyword evidence="6 9" id="KW-0418">Kinase</keyword>
<dbReference type="GO" id="GO:0005524">
    <property type="term" value="F:ATP binding"/>
    <property type="evidence" value="ECO:0007669"/>
    <property type="project" value="UniProtKB-KW"/>
</dbReference>
<keyword evidence="12" id="KW-1185">Reference proteome</keyword>
<proteinExistence type="inferred from homology"/>
<dbReference type="GO" id="GO:0048029">
    <property type="term" value="F:monosaccharide binding"/>
    <property type="evidence" value="ECO:0007669"/>
    <property type="project" value="TreeGrafter"/>
</dbReference>
<name>A0AA41WA01_9BACT</name>
<dbReference type="GO" id="GO:0042802">
    <property type="term" value="F:identical protein binding"/>
    <property type="evidence" value="ECO:0007669"/>
    <property type="project" value="TreeGrafter"/>
</dbReference>
<feature type="binding site" evidence="9">
    <location>
        <position position="119"/>
    </location>
    <ligand>
        <name>Mg(2+)</name>
        <dbReference type="ChEBI" id="CHEBI:18420"/>
        <note>catalytic</note>
    </ligand>
</feature>
<dbReference type="GO" id="GO:0030388">
    <property type="term" value="P:fructose 1,6-bisphosphate metabolic process"/>
    <property type="evidence" value="ECO:0007669"/>
    <property type="project" value="TreeGrafter"/>
</dbReference>
<feature type="binding site" evidence="9">
    <location>
        <begin position="78"/>
        <end position="79"/>
    </location>
    <ligand>
        <name>ATP</name>
        <dbReference type="ChEBI" id="CHEBI:30616"/>
    </ligand>
</feature>
<feature type="binding site" description="in other chain" evidence="9">
    <location>
        <position position="238"/>
    </location>
    <ligand>
        <name>substrate</name>
        <note>ligand shared between dimeric partners</note>
    </ligand>
</feature>
<keyword evidence="3 9" id="KW-0963">Cytoplasm</keyword>
<dbReference type="RefSeq" id="WP_284055883.1">
    <property type="nucleotide sequence ID" value="NZ_JAMSLR010000001.1"/>
</dbReference>
<evidence type="ECO:0000256" key="2">
    <source>
        <dbReference type="ARBA" id="ARBA00004679"/>
    </source>
</evidence>
<evidence type="ECO:0000256" key="4">
    <source>
        <dbReference type="ARBA" id="ARBA00022679"/>
    </source>
</evidence>
<sequence length="373" mass="39522">MGTMIRRIGVLTAGGDAPGLNAAVRAVTKAAILAHGWSVIGFEDGFEGLLTGRSCPLTLDSVRGLLPVGGTMLGTSNRTNPFWCAVPEFGDREPRDHTETLIRSLQRHEVDALIVIGGDGSLSIAYRLWQLGVPIVGIPKTIDNDVRGTEVTIGFDTAVAVATEAIDRLHTTAESHHRVMLVELMGRTAGWIALFAGLAGGADAILIPEIPYSLEAIVEVIGRRERAGRPFTIVAVAEGAQSREGQAVYEITGPQPYQRKYGGICRVLEEQLASRVRLAVRSMALAYLQRGGSPTARDRTLATTLGSAAVHAVSAGHFGQMVAVRGDPHGRAMTSVVTVPLAEAARGPRLVPADHPLLDAARRLGISMGESLD</sequence>
<dbReference type="GO" id="GO:0005945">
    <property type="term" value="C:6-phosphofructokinase complex"/>
    <property type="evidence" value="ECO:0007669"/>
    <property type="project" value="TreeGrafter"/>
</dbReference>
<evidence type="ECO:0000256" key="1">
    <source>
        <dbReference type="ARBA" id="ARBA00001946"/>
    </source>
</evidence>
<comment type="subcellular location">
    <subcellularLocation>
        <location evidence="9">Cytoplasm</location>
    </subcellularLocation>
</comment>
<organism evidence="11 12">
    <name type="scientific">Thermalbibacter longus</name>
    <dbReference type="NCBI Taxonomy" id="2951981"/>
    <lineage>
        <taxon>Bacteria</taxon>
        <taxon>Pseudomonadati</taxon>
        <taxon>Thermomicrobiota</taxon>
        <taxon>Thermomicrobia</taxon>
        <taxon>Thermomicrobiales</taxon>
        <taxon>Thermomicrobiaceae</taxon>
        <taxon>Thermalbibacter</taxon>
    </lineage>
</organism>
<dbReference type="GO" id="GO:0047334">
    <property type="term" value="F:diphosphate-fructose-6-phosphate 1-phosphotransferase activity"/>
    <property type="evidence" value="ECO:0007669"/>
    <property type="project" value="InterPro"/>
</dbReference>
<dbReference type="SUPFAM" id="SSF53784">
    <property type="entry name" value="Phosphofructokinase"/>
    <property type="match status" value="1"/>
</dbReference>
<dbReference type="Pfam" id="PF00365">
    <property type="entry name" value="PFK"/>
    <property type="match status" value="1"/>
</dbReference>
<dbReference type="GO" id="GO:0016208">
    <property type="term" value="F:AMP binding"/>
    <property type="evidence" value="ECO:0007669"/>
    <property type="project" value="TreeGrafter"/>
</dbReference>
<dbReference type="GO" id="GO:0003872">
    <property type="term" value="F:6-phosphofructokinase activity"/>
    <property type="evidence" value="ECO:0007669"/>
    <property type="project" value="UniProtKB-UniRule"/>
</dbReference>
<dbReference type="InterPro" id="IPR012829">
    <property type="entry name" value="Phosphofructokinase_III"/>
</dbReference>
<dbReference type="AlphaFoldDB" id="A0AA41WA01"/>
<comment type="similarity">
    <text evidence="9">Belongs to the phosphofructokinase type A (PFKA) family. Mixed-substrate PFK group III subfamily.</text>
</comment>
<comment type="subunit">
    <text evidence="9">Homodimer or homotetramer.</text>
</comment>
<evidence type="ECO:0000256" key="6">
    <source>
        <dbReference type="ARBA" id="ARBA00022777"/>
    </source>
</evidence>
<dbReference type="GO" id="GO:0046872">
    <property type="term" value="F:metal ion binding"/>
    <property type="evidence" value="ECO:0007669"/>
    <property type="project" value="UniProtKB-KW"/>
</dbReference>
<comment type="catalytic activity">
    <reaction evidence="9">
        <text>beta-D-fructose 6-phosphate + ATP = beta-D-fructose 1,6-bisphosphate + ADP + H(+)</text>
        <dbReference type="Rhea" id="RHEA:16109"/>
        <dbReference type="ChEBI" id="CHEBI:15378"/>
        <dbReference type="ChEBI" id="CHEBI:30616"/>
        <dbReference type="ChEBI" id="CHEBI:32966"/>
        <dbReference type="ChEBI" id="CHEBI:57634"/>
        <dbReference type="ChEBI" id="CHEBI:456216"/>
        <dbReference type="EC" id="2.7.1.11"/>
    </reaction>
</comment>
<evidence type="ECO:0000256" key="5">
    <source>
        <dbReference type="ARBA" id="ARBA00022723"/>
    </source>
</evidence>
<comment type="caution">
    <text evidence="11">The sequence shown here is derived from an EMBL/GenBank/DDBJ whole genome shotgun (WGS) entry which is preliminary data.</text>
</comment>
<dbReference type="GO" id="GO:0070095">
    <property type="term" value="F:fructose-6-phosphate binding"/>
    <property type="evidence" value="ECO:0007669"/>
    <property type="project" value="TreeGrafter"/>
</dbReference>
<comment type="function">
    <text evidence="9">Catalyzes the phosphorylation of D-fructose 6-phosphate to fructose 1,6-bisphosphate by ATP, the first committing step of glycolysis.</text>
</comment>
<comment type="cofactor">
    <cofactor evidence="1 9">
        <name>Mg(2+)</name>
        <dbReference type="ChEBI" id="CHEBI:18420"/>
    </cofactor>
</comment>
<dbReference type="EC" id="2.7.1.11" evidence="9"/>
<feature type="binding site" evidence="9">
    <location>
        <position position="281"/>
    </location>
    <ligand>
        <name>substrate</name>
        <note>ligand shared between dimeric partners</note>
    </ligand>
</feature>
<accession>A0AA41WA01</accession>
<dbReference type="InterPro" id="IPR012003">
    <property type="entry name" value="ATP_PFK_prok-type"/>
</dbReference>
<feature type="binding site" evidence="9">
    <location>
        <position position="178"/>
    </location>
    <ligand>
        <name>substrate</name>
        <note>ligand shared between dimeric partners</note>
    </ligand>
</feature>
<evidence type="ECO:0000313" key="12">
    <source>
        <dbReference type="Proteomes" id="UP001165306"/>
    </source>
</evidence>
<dbReference type="InterPro" id="IPR022953">
    <property type="entry name" value="ATP_PFK"/>
</dbReference>
<dbReference type="HAMAP" id="MF_01976">
    <property type="entry name" value="Phosphofructokinase_III"/>
    <property type="match status" value="1"/>
</dbReference>
<keyword evidence="5 9" id="KW-0479">Metal-binding</keyword>
<gene>
    <name evidence="9" type="primary">pfkA</name>
    <name evidence="11" type="ORF">NET02_03005</name>
</gene>
<keyword evidence="8 9" id="KW-0324">Glycolysis</keyword>
<feature type="binding site" description="in other chain" evidence="9">
    <location>
        <begin position="287"/>
        <end position="290"/>
    </location>
    <ligand>
        <name>substrate</name>
        <note>ligand shared between dimeric partners</note>
    </ligand>
</feature>
<dbReference type="Proteomes" id="UP001165306">
    <property type="component" value="Unassembled WGS sequence"/>
</dbReference>
<dbReference type="PRINTS" id="PR00476">
    <property type="entry name" value="PHFRCTKINASE"/>
</dbReference>
<reference evidence="11" key="1">
    <citation type="submission" date="2022-06" db="EMBL/GenBank/DDBJ databases">
        <title>CFH 74404 Thermomicrobiaceae sp.</title>
        <authorList>
            <person name="Ming H."/>
            <person name="Li W.-J."/>
            <person name="Zhao Z."/>
        </authorList>
    </citation>
    <scope>NUCLEOTIDE SEQUENCE</scope>
    <source>
        <strain evidence="11">CFH 74404</strain>
    </source>
</reference>
<dbReference type="PIRSF" id="PIRSF000532">
    <property type="entry name" value="ATP_PFK_prok"/>
    <property type="match status" value="1"/>
</dbReference>
<feature type="domain" description="Phosphofructokinase" evidence="10">
    <location>
        <begin position="7"/>
        <end position="313"/>
    </location>
</feature>
<evidence type="ECO:0000256" key="9">
    <source>
        <dbReference type="HAMAP-Rule" id="MF_01976"/>
    </source>
</evidence>
<dbReference type="PANTHER" id="PTHR13697">
    <property type="entry name" value="PHOSPHOFRUCTOKINASE"/>
    <property type="match status" value="1"/>
</dbReference>
<feature type="active site" description="Proton acceptor" evidence="9">
    <location>
        <position position="143"/>
    </location>
</feature>
<protein>
    <recommendedName>
        <fullName evidence="9">ATP-dependent 6-phosphofructokinase</fullName>
        <shortName evidence="9">ATP-PFK</shortName>
        <shortName evidence="9">Phosphofructokinase</shortName>
        <ecNumber evidence="9">2.7.1.11</ecNumber>
    </recommendedName>
    <alternativeName>
        <fullName evidence="9">Phosphohexokinase</fullName>
    </alternativeName>
</protein>
<dbReference type="GO" id="GO:0006002">
    <property type="term" value="P:fructose 6-phosphate metabolic process"/>
    <property type="evidence" value="ECO:0007669"/>
    <property type="project" value="InterPro"/>
</dbReference>
<evidence type="ECO:0000256" key="8">
    <source>
        <dbReference type="ARBA" id="ARBA00023152"/>
    </source>
</evidence>
<keyword evidence="9" id="KW-0067">ATP-binding</keyword>
<dbReference type="NCBIfam" id="NF002872">
    <property type="entry name" value="PRK03202.1"/>
    <property type="match status" value="1"/>
</dbReference>
<evidence type="ECO:0000256" key="7">
    <source>
        <dbReference type="ARBA" id="ARBA00022842"/>
    </source>
</evidence>
<comment type="caution">
    <text evidence="9">Lacks conserved residue(s) required for the propagation of feature annotation.</text>
</comment>
<feature type="binding site" description="in other chain" evidence="9">
    <location>
        <begin position="141"/>
        <end position="143"/>
    </location>
    <ligand>
        <name>substrate</name>
        <note>ligand shared between dimeric partners</note>
    </ligand>
</feature>
<keyword evidence="7 9" id="KW-0460">Magnesium</keyword>
<dbReference type="Gene3D" id="3.40.50.460">
    <property type="entry name" value="Phosphofructokinase domain"/>
    <property type="match status" value="1"/>
</dbReference>
<keyword evidence="4 9" id="KW-0808">Transferase</keyword>
<dbReference type="InterPro" id="IPR000023">
    <property type="entry name" value="Phosphofructokinase_dom"/>
</dbReference>
<feature type="binding site" evidence="9">
    <location>
        <begin position="118"/>
        <end position="121"/>
    </location>
    <ligand>
        <name>ATP</name>
        <dbReference type="ChEBI" id="CHEBI:30616"/>
    </ligand>
</feature>
<dbReference type="Gene3D" id="3.40.50.450">
    <property type="match status" value="1"/>
</dbReference>
<evidence type="ECO:0000256" key="3">
    <source>
        <dbReference type="ARBA" id="ARBA00022490"/>
    </source>
</evidence>
<dbReference type="PANTHER" id="PTHR13697:SF52">
    <property type="entry name" value="ATP-DEPENDENT 6-PHOSPHOFRUCTOKINASE 3"/>
    <property type="match status" value="1"/>
</dbReference>
<feature type="binding site" evidence="9">
    <location>
        <position position="15"/>
    </location>
    <ligand>
        <name>ATP</name>
        <dbReference type="ChEBI" id="CHEBI:30616"/>
    </ligand>
</feature>
<dbReference type="InterPro" id="IPR035966">
    <property type="entry name" value="PKF_sf"/>
</dbReference>
<dbReference type="GO" id="GO:0061621">
    <property type="term" value="P:canonical glycolysis"/>
    <property type="evidence" value="ECO:0007669"/>
    <property type="project" value="TreeGrafter"/>
</dbReference>
<evidence type="ECO:0000259" key="10">
    <source>
        <dbReference type="Pfam" id="PF00365"/>
    </source>
</evidence>
<feature type="site" description="Important for substrate specificity; cannot use PPi as phosphoryl donor" evidence="9">
    <location>
        <position position="120"/>
    </location>
</feature>
<evidence type="ECO:0000313" key="11">
    <source>
        <dbReference type="EMBL" id="MCM8748106.1"/>
    </source>
</evidence>